<protein>
    <submittedName>
        <fullName evidence="1">Uncharacterized protein</fullName>
    </submittedName>
</protein>
<comment type="caution">
    <text evidence="1">The sequence shown here is derived from an EMBL/GenBank/DDBJ whole genome shotgun (WGS) entry which is preliminary data.</text>
</comment>
<organism evidence="1 2">
    <name type="scientific">Mycena pura</name>
    <dbReference type="NCBI Taxonomy" id="153505"/>
    <lineage>
        <taxon>Eukaryota</taxon>
        <taxon>Fungi</taxon>
        <taxon>Dikarya</taxon>
        <taxon>Basidiomycota</taxon>
        <taxon>Agaricomycotina</taxon>
        <taxon>Agaricomycetes</taxon>
        <taxon>Agaricomycetidae</taxon>
        <taxon>Agaricales</taxon>
        <taxon>Marasmiineae</taxon>
        <taxon>Mycenaceae</taxon>
        <taxon>Mycena</taxon>
    </lineage>
</organism>
<dbReference type="Proteomes" id="UP001219525">
    <property type="component" value="Unassembled WGS sequence"/>
</dbReference>
<keyword evidence="2" id="KW-1185">Reference proteome</keyword>
<dbReference type="EMBL" id="JARJCW010000106">
    <property type="protein sequence ID" value="KAJ7193663.1"/>
    <property type="molecule type" value="Genomic_DNA"/>
</dbReference>
<evidence type="ECO:0000313" key="1">
    <source>
        <dbReference type="EMBL" id="KAJ7193663.1"/>
    </source>
</evidence>
<accession>A0AAD6Y0P3</accession>
<dbReference type="AlphaFoldDB" id="A0AAD6Y0P3"/>
<reference evidence="1" key="1">
    <citation type="submission" date="2023-03" db="EMBL/GenBank/DDBJ databases">
        <title>Massive genome expansion in bonnet fungi (Mycena s.s.) driven by repeated elements and novel gene families across ecological guilds.</title>
        <authorList>
            <consortium name="Lawrence Berkeley National Laboratory"/>
            <person name="Harder C.B."/>
            <person name="Miyauchi S."/>
            <person name="Viragh M."/>
            <person name="Kuo A."/>
            <person name="Thoen E."/>
            <person name="Andreopoulos B."/>
            <person name="Lu D."/>
            <person name="Skrede I."/>
            <person name="Drula E."/>
            <person name="Henrissat B."/>
            <person name="Morin E."/>
            <person name="Kohler A."/>
            <person name="Barry K."/>
            <person name="LaButti K."/>
            <person name="Morin E."/>
            <person name="Salamov A."/>
            <person name="Lipzen A."/>
            <person name="Mereny Z."/>
            <person name="Hegedus B."/>
            <person name="Baldrian P."/>
            <person name="Stursova M."/>
            <person name="Weitz H."/>
            <person name="Taylor A."/>
            <person name="Grigoriev I.V."/>
            <person name="Nagy L.G."/>
            <person name="Martin F."/>
            <person name="Kauserud H."/>
        </authorList>
    </citation>
    <scope>NUCLEOTIDE SEQUENCE</scope>
    <source>
        <strain evidence="1">9144</strain>
    </source>
</reference>
<name>A0AAD6Y0P3_9AGAR</name>
<proteinExistence type="predicted"/>
<evidence type="ECO:0000313" key="2">
    <source>
        <dbReference type="Proteomes" id="UP001219525"/>
    </source>
</evidence>
<sequence>MSSPCTRVVEFENLKTHRTTTATQKCRCDVAVLPQSAADAILKHVVSSERVLEMALESFYSRTETNPVRNSRLKSQNADCTLSRYAAVMGFDDVCDNHRRLGEELVIRRIRNRNWRHNAVQYCRRIKYDDQFTPDSMLQGVSSSRMPEFCTGNPGCWSIIRGPAEGLIQLGIAMHVAALGIITGNNLIPVEHLRALHSLYNLLEDILERTRMMTRWCEVVERDNLPILPVIDAAERCGDEDAMAEAYCIQIRRWEKKATVIEPRSFNADGLSQEHIQRILSGYASLSLSWSRLRGGDSSFPLANARFQFHVDLDDSEYSSPQAHEEACIEHSRSRWAQAVVEADRRFPHITQLVNRFRHAVQYLKESEPSHSYHYEVEDCLQNVIELLNLNIQNEVHLLANHFFPKSHVA</sequence>
<gene>
    <name evidence="1" type="ORF">GGX14DRAFT_588330</name>
</gene>